<evidence type="ECO:0000256" key="7">
    <source>
        <dbReference type="ARBA" id="ARBA00022801"/>
    </source>
</evidence>
<keyword evidence="4" id="KW-0325">Glycoprotein</keyword>
<comment type="subcellular location">
    <subcellularLocation>
        <location evidence="2">Cell membrane</location>
        <topology evidence="2">Lipid-anchor</topology>
        <topology evidence="2">GPI-anchor</topology>
    </subcellularLocation>
</comment>
<sequence length="263" mass="29074">MHPPFLTLSIHISLRPASRVLLKEPIEASPTHLRRLFDGRRRGIHPGPPHCIHSSAHPLTCYPVFILSLAALGFSTPYNEKQQLAPVVASCTVPNTVALTFDDGPYQYMKNIVDLLNANNAAGTFFLNGNNYGCIYDIDNTNNISYAYNHGHQIASHTWAHRDLTLLTKDEINIEMELTEDALAKITGATPAFTRPPYGNHNNIVVEVAGSRGQSLVIWDFDTEDSEGAPVDKQKSSIDDLIARHPQSILSLEHEVYGLSILV</sequence>
<dbReference type="Proteomes" id="UP000308652">
    <property type="component" value="Unassembled WGS sequence"/>
</dbReference>
<dbReference type="Pfam" id="PF01522">
    <property type="entry name" value="Polysacc_deac_1"/>
    <property type="match status" value="1"/>
</dbReference>
<protein>
    <recommendedName>
        <fullName evidence="12">NodB homology domain-containing protein</fullName>
    </recommendedName>
</protein>
<dbReference type="GO" id="GO:0005886">
    <property type="term" value="C:plasma membrane"/>
    <property type="evidence" value="ECO:0007669"/>
    <property type="project" value="UniProtKB-SubCell"/>
</dbReference>
<dbReference type="PROSITE" id="PS51677">
    <property type="entry name" value="NODB"/>
    <property type="match status" value="1"/>
</dbReference>
<keyword evidence="5" id="KW-0479">Metal-binding</keyword>
<keyword evidence="4" id="KW-0336">GPI-anchor</keyword>
<keyword evidence="14" id="KW-1185">Reference proteome</keyword>
<evidence type="ECO:0000256" key="4">
    <source>
        <dbReference type="ARBA" id="ARBA00022622"/>
    </source>
</evidence>
<evidence type="ECO:0000313" key="13">
    <source>
        <dbReference type="EMBL" id="TFK31594.1"/>
    </source>
</evidence>
<dbReference type="GO" id="GO:0005975">
    <property type="term" value="P:carbohydrate metabolic process"/>
    <property type="evidence" value="ECO:0007669"/>
    <property type="project" value="InterPro"/>
</dbReference>
<keyword evidence="8" id="KW-0472">Membrane</keyword>
<evidence type="ECO:0000256" key="2">
    <source>
        <dbReference type="ARBA" id="ARBA00004609"/>
    </source>
</evidence>
<evidence type="ECO:0000256" key="11">
    <source>
        <dbReference type="ARBA" id="ARBA00023316"/>
    </source>
</evidence>
<proteinExistence type="predicted"/>
<evidence type="ECO:0000256" key="10">
    <source>
        <dbReference type="ARBA" id="ARBA00023288"/>
    </source>
</evidence>
<keyword evidence="9" id="KW-0119">Carbohydrate metabolism</keyword>
<evidence type="ECO:0000256" key="5">
    <source>
        <dbReference type="ARBA" id="ARBA00022723"/>
    </source>
</evidence>
<reference evidence="13 14" key="1">
    <citation type="journal article" date="2019" name="Nat. Ecol. Evol.">
        <title>Megaphylogeny resolves global patterns of mushroom evolution.</title>
        <authorList>
            <person name="Varga T."/>
            <person name="Krizsan K."/>
            <person name="Foldi C."/>
            <person name="Dima B."/>
            <person name="Sanchez-Garcia M."/>
            <person name="Sanchez-Ramirez S."/>
            <person name="Szollosi G.J."/>
            <person name="Szarkandi J.G."/>
            <person name="Papp V."/>
            <person name="Albert L."/>
            <person name="Andreopoulos W."/>
            <person name="Angelini C."/>
            <person name="Antonin V."/>
            <person name="Barry K.W."/>
            <person name="Bougher N.L."/>
            <person name="Buchanan P."/>
            <person name="Buyck B."/>
            <person name="Bense V."/>
            <person name="Catcheside P."/>
            <person name="Chovatia M."/>
            <person name="Cooper J."/>
            <person name="Damon W."/>
            <person name="Desjardin D."/>
            <person name="Finy P."/>
            <person name="Geml J."/>
            <person name="Haridas S."/>
            <person name="Hughes K."/>
            <person name="Justo A."/>
            <person name="Karasinski D."/>
            <person name="Kautmanova I."/>
            <person name="Kiss B."/>
            <person name="Kocsube S."/>
            <person name="Kotiranta H."/>
            <person name="LaButti K.M."/>
            <person name="Lechner B.E."/>
            <person name="Liimatainen K."/>
            <person name="Lipzen A."/>
            <person name="Lukacs Z."/>
            <person name="Mihaltcheva S."/>
            <person name="Morgado L.N."/>
            <person name="Niskanen T."/>
            <person name="Noordeloos M.E."/>
            <person name="Ohm R.A."/>
            <person name="Ortiz-Santana B."/>
            <person name="Ovrebo C."/>
            <person name="Racz N."/>
            <person name="Riley R."/>
            <person name="Savchenko A."/>
            <person name="Shiryaev A."/>
            <person name="Soop K."/>
            <person name="Spirin V."/>
            <person name="Szebenyi C."/>
            <person name="Tomsovsky M."/>
            <person name="Tulloss R.E."/>
            <person name="Uehling J."/>
            <person name="Grigoriev I.V."/>
            <person name="Vagvolgyi C."/>
            <person name="Papp T."/>
            <person name="Martin F.M."/>
            <person name="Miettinen O."/>
            <person name="Hibbett D.S."/>
            <person name="Nagy L.G."/>
        </authorList>
    </citation>
    <scope>NUCLEOTIDE SEQUENCE [LARGE SCALE GENOMIC DNA]</scope>
    <source>
        <strain evidence="13 14">CBS 166.37</strain>
    </source>
</reference>
<keyword evidence="7" id="KW-0378">Hydrolase</keyword>
<dbReference type="PANTHER" id="PTHR46471">
    <property type="entry name" value="CHITIN DEACETYLASE"/>
    <property type="match status" value="1"/>
</dbReference>
<evidence type="ECO:0000256" key="6">
    <source>
        <dbReference type="ARBA" id="ARBA00022729"/>
    </source>
</evidence>
<keyword evidence="10" id="KW-0449">Lipoprotein</keyword>
<dbReference type="EMBL" id="ML213729">
    <property type="protein sequence ID" value="TFK31594.1"/>
    <property type="molecule type" value="Genomic_DNA"/>
</dbReference>
<dbReference type="InterPro" id="IPR011330">
    <property type="entry name" value="Glyco_hydro/deAcase_b/a-brl"/>
</dbReference>
<evidence type="ECO:0000313" key="14">
    <source>
        <dbReference type="Proteomes" id="UP000308652"/>
    </source>
</evidence>
<accession>A0A5C3LER6</accession>
<gene>
    <name evidence="13" type="ORF">BDQ12DRAFT_729419</name>
</gene>
<dbReference type="Gene3D" id="3.20.20.370">
    <property type="entry name" value="Glycoside hydrolase/deacetylase"/>
    <property type="match status" value="1"/>
</dbReference>
<dbReference type="GO" id="GO:0016810">
    <property type="term" value="F:hydrolase activity, acting on carbon-nitrogen (but not peptide) bonds"/>
    <property type="evidence" value="ECO:0007669"/>
    <property type="project" value="InterPro"/>
</dbReference>
<evidence type="ECO:0000256" key="9">
    <source>
        <dbReference type="ARBA" id="ARBA00023277"/>
    </source>
</evidence>
<name>A0A5C3LER6_9AGAR</name>
<keyword evidence="3" id="KW-1003">Cell membrane</keyword>
<comment type="cofactor">
    <cofactor evidence="1">
        <name>Co(2+)</name>
        <dbReference type="ChEBI" id="CHEBI:48828"/>
    </cofactor>
</comment>
<keyword evidence="11" id="KW-0961">Cell wall biogenesis/degradation</keyword>
<dbReference type="GO" id="GO:0098552">
    <property type="term" value="C:side of membrane"/>
    <property type="evidence" value="ECO:0007669"/>
    <property type="project" value="UniProtKB-KW"/>
</dbReference>
<dbReference type="GO" id="GO:0071555">
    <property type="term" value="P:cell wall organization"/>
    <property type="evidence" value="ECO:0007669"/>
    <property type="project" value="UniProtKB-KW"/>
</dbReference>
<dbReference type="AlphaFoldDB" id="A0A5C3LER6"/>
<dbReference type="InterPro" id="IPR002509">
    <property type="entry name" value="NODB_dom"/>
</dbReference>
<evidence type="ECO:0000256" key="3">
    <source>
        <dbReference type="ARBA" id="ARBA00022475"/>
    </source>
</evidence>
<dbReference type="SUPFAM" id="SSF88713">
    <property type="entry name" value="Glycoside hydrolase/deacetylase"/>
    <property type="match status" value="1"/>
</dbReference>
<evidence type="ECO:0000256" key="1">
    <source>
        <dbReference type="ARBA" id="ARBA00001941"/>
    </source>
</evidence>
<evidence type="ECO:0000259" key="12">
    <source>
        <dbReference type="PROSITE" id="PS51677"/>
    </source>
</evidence>
<dbReference type="PANTHER" id="PTHR46471:SF2">
    <property type="entry name" value="CHITIN DEACETYLASE-RELATED"/>
    <property type="match status" value="1"/>
</dbReference>
<keyword evidence="6" id="KW-0732">Signal</keyword>
<organism evidence="13 14">
    <name type="scientific">Crucibulum laeve</name>
    <dbReference type="NCBI Taxonomy" id="68775"/>
    <lineage>
        <taxon>Eukaryota</taxon>
        <taxon>Fungi</taxon>
        <taxon>Dikarya</taxon>
        <taxon>Basidiomycota</taxon>
        <taxon>Agaricomycotina</taxon>
        <taxon>Agaricomycetes</taxon>
        <taxon>Agaricomycetidae</taxon>
        <taxon>Agaricales</taxon>
        <taxon>Agaricineae</taxon>
        <taxon>Nidulariaceae</taxon>
        <taxon>Crucibulum</taxon>
    </lineage>
</organism>
<evidence type="ECO:0000256" key="8">
    <source>
        <dbReference type="ARBA" id="ARBA00023136"/>
    </source>
</evidence>
<feature type="domain" description="NodB homology" evidence="12">
    <location>
        <begin position="95"/>
        <end position="263"/>
    </location>
</feature>
<dbReference type="OrthoDB" id="2125469at2759"/>
<dbReference type="GO" id="GO:0046872">
    <property type="term" value="F:metal ion binding"/>
    <property type="evidence" value="ECO:0007669"/>
    <property type="project" value="UniProtKB-KW"/>
</dbReference>